<feature type="transmembrane region" description="Helical" evidence="8">
    <location>
        <begin position="88"/>
        <end position="107"/>
    </location>
</feature>
<evidence type="ECO:0000256" key="4">
    <source>
        <dbReference type="ARBA" id="ARBA00022475"/>
    </source>
</evidence>
<keyword evidence="6 8" id="KW-1133">Transmembrane helix</keyword>
<evidence type="ECO:0000256" key="7">
    <source>
        <dbReference type="ARBA" id="ARBA00023136"/>
    </source>
</evidence>
<evidence type="ECO:0000313" key="11">
    <source>
        <dbReference type="Proteomes" id="UP000558192"/>
    </source>
</evidence>
<dbReference type="PANTHER" id="PTHR23502:SF132">
    <property type="entry name" value="POLYAMINE TRANSPORTER 2-RELATED"/>
    <property type="match status" value="1"/>
</dbReference>
<sequence>MVSLHHPSPLGSGPRPGARETIALLAALMALNAVAIDSMIPALEDIASHLGVTDANRRQLVLIVYTFGFGVGQLFWGPLADRFGRKPMLTIGISIYVVFAFLCSAAPTFEILILARVFQGAAAAATRVIVLAMVRDLFEGEAMARVMSLVAMVFMVIPVLAPSIGQLILTVGPWQAIFWALGLFGIVVGVWAFLRIPETLKDEHRRTLGLGDLLEGARAVVTDRQSLGYTLAQTALFSGLIAYIASIQQIVFDVFRRPELIGIVFGAVAAPMALASFTNSKLVGRYGLRRVAHTGTVAFSLFALGHATIATFYGEDLTGFVIGQALVLASFSFCAANMNTLAMERMAPQAGMASSIQGVVSTVLAALAGFAIGQAFNGTQIPYLWGLAICGASGLTLVLLTDPRRLFERLQPARDQAGRGPAHQAG</sequence>
<feature type="transmembrane region" description="Helical" evidence="8">
    <location>
        <begin position="60"/>
        <end position="76"/>
    </location>
</feature>
<dbReference type="Gene3D" id="1.20.1720.10">
    <property type="entry name" value="Multidrug resistance protein D"/>
    <property type="match status" value="1"/>
</dbReference>
<keyword evidence="8" id="KW-0997">Cell inner membrane</keyword>
<dbReference type="GO" id="GO:0042910">
    <property type="term" value="F:xenobiotic transmembrane transporter activity"/>
    <property type="evidence" value="ECO:0007669"/>
    <property type="project" value="InterPro"/>
</dbReference>
<reference evidence="10 11" key="1">
    <citation type="submission" date="2020-03" db="EMBL/GenBank/DDBJ databases">
        <title>Genomic Encyclopedia of Type Strains, Phase IV (KMG-IV): sequencing the most valuable type-strain genomes for metagenomic binning, comparative biology and taxonomic classification.</title>
        <authorList>
            <person name="Goeker M."/>
        </authorList>
    </citation>
    <scope>NUCLEOTIDE SEQUENCE [LARGE SCALE GENOMIC DNA]</scope>
    <source>
        <strain evidence="10 11">DSM 16846</strain>
    </source>
</reference>
<evidence type="ECO:0000256" key="3">
    <source>
        <dbReference type="ARBA" id="ARBA00022448"/>
    </source>
</evidence>
<evidence type="ECO:0000259" key="9">
    <source>
        <dbReference type="PROSITE" id="PS50850"/>
    </source>
</evidence>
<dbReference type="PROSITE" id="PS50850">
    <property type="entry name" value="MFS"/>
    <property type="match status" value="1"/>
</dbReference>
<dbReference type="NCBIfam" id="TIGR00710">
    <property type="entry name" value="efflux_Bcr_CflA"/>
    <property type="match status" value="1"/>
</dbReference>
<feature type="transmembrane region" description="Helical" evidence="8">
    <location>
        <begin position="176"/>
        <end position="196"/>
    </location>
</feature>
<feature type="transmembrane region" description="Helical" evidence="8">
    <location>
        <begin position="21"/>
        <end position="40"/>
    </location>
</feature>
<evidence type="ECO:0000256" key="5">
    <source>
        <dbReference type="ARBA" id="ARBA00022692"/>
    </source>
</evidence>
<feature type="transmembrane region" description="Helical" evidence="8">
    <location>
        <begin position="227"/>
        <end position="248"/>
    </location>
</feature>
<keyword evidence="4" id="KW-1003">Cell membrane</keyword>
<dbReference type="Proteomes" id="UP000558192">
    <property type="component" value="Unassembled WGS sequence"/>
</dbReference>
<dbReference type="CDD" id="cd17320">
    <property type="entry name" value="MFS_MdfA_MDR_like"/>
    <property type="match status" value="1"/>
</dbReference>
<dbReference type="GO" id="GO:1990961">
    <property type="term" value="P:xenobiotic detoxification by transmembrane export across the plasma membrane"/>
    <property type="evidence" value="ECO:0007669"/>
    <property type="project" value="InterPro"/>
</dbReference>
<keyword evidence="3 8" id="KW-0813">Transport</keyword>
<keyword evidence="5 8" id="KW-0812">Transmembrane</keyword>
<gene>
    <name evidence="10" type="ORF">GGQ97_001927</name>
</gene>
<feature type="transmembrane region" description="Helical" evidence="8">
    <location>
        <begin position="146"/>
        <end position="164"/>
    </location>
</feature>
<feature type="transmembrane region" description="Helical" evidence="8">
    <location>
        <begin position="319"/>
        <end position="338"/>
    </location>
</feature>
<dbReference type="InterPro" id="IPR036259">
    <property type="entry name" value="MFS_trans_sf"/>
</dbReference>
<dbReference type="AlphaFoldDB" id="A0A7X5Y6K2"/>
<dbReference type="InterPro" id="IPR011701">
    <property type="entry name" value="MFS"/>
</dbReference>
<keyword evidence="7 8" id="KW-0472">Membrane</keyword>
<accession>A0A7X5Y6K2</accession>
<dbReference type="PANTHER" id="PTHR23502">
    <property type="entry name" value="MAJOR FACILITATOR SUPERFAMILY"/>
    <property type="match status" value="1"/>
</dbReference>
<comment type="caution">
    <text evidence="10">The sequence shown here is derived from an EMBL/GenBank/DDBJ whole genome shotgun (WGS) entry which is preliminary data.</text>
</comment>
<dbReference type="GO" id="GO:0005886">
    <property type="term" value="C:plasma membrane"/>
    <property type="evidence" value="ECO:0007669"/>
    <property type="project" value="UniProtKB-SubCell"/>
</dbReference>
<evidence type="ECO:0000256" key="2">
    <source>
        <dbReference type="ARBA" id="ARBA00006236"/>
    </source>
</evidence>
<feature type="transmembrane region" description="Helical" evidence="8">
    <location>
        <begin position="382"/>
        <end position="400"/>
    </location>
</feature>
<feature type="domain" description="Major facilitator superfamily (MFS) profile" evidence="9">
    <location>
        <begin position="18"/>
        <end position="406"/>
    </location>
</feature>
<feature type="transmembrane region" description="Helical" evidence="8">
    <location>
        <begin position="260"/>
        <end position="279"/>
    </location>
</feature>
<evidence type="ECO:0000256" key="1">
    <source>
        <dbReference type="ARBA" id="ARBA00004651"/>
    </source>
</evidence>
<evidence type="ECO:0000313" key="10">
    <source>
        <dbReference type="EMBL" id="NJC06134.1"/>
    </source>
</evidence>
<comment type="similarity">
    <text evidence="2 8">Belongs to the major facilitator superfamily. Bcr/CmlA family.</text>
</comment>
<protein>
    <recommendedName>
        <fullName evidence="8">Bcr/CflA family efflux transporter</fullName>
    </recommendedName>
</protein>
<evidence type="ECO:0000256" key="6">
    <source>
        <dbReference type="ARBA" id="ARBA00022989"/>
    </source>
</evidence>
<feature type="transmembrane region" description="Helical" evidence="8">
    <location>
        <begin position="350"/>
        <end position="376"/>
    </location>
</feature>
<dbReference type="Pfam" id="PF07690">
    <property type="entry name" value="MFS_1"/>
    <property type="match status" value="1"/>
</dbReference>
<evidence type="ECO:0000256" key="8">
    <source>
        <dbReference type="RuleBase" id="RU365088"/>
    </source>
</evidence>
<dbReference type="InterPro" id="IPR020846">
    <property type="entry name" value="MFS_dom"/>
</dbReference>
<proteinExistence type="inferred from homology"/>
<organism evidence="10 11">
    <name type="scientific">Sphingomonas kaistensis</name>
    <dbReference type="NCBI Taxonomy" id="298708"/>
    <lineage>
        <taxon>Bacteria</taxon>
        <taxon>Pseudomonadati</taxon>
        <taxon>Pseudomonadota</taxon>
        <taxon>Alphaproteobacteria</taxon>
        <taxon>Sphingomonadales</taxon>
        <taxon>Sphingomonadaceae</taxon>
        <taxon>Sphingomonas</taxon>
    </lineage>
</organism>
<name>A0A7X5Y6K2_9SPHN</name>
<feature type="transmembrane region" description="Helical" evidence="8">
    <location>
        <begin position="113"/>
        <end position="134"/>
    </location>
</feature>
<dbReference type="SUPFAM" id="SSF103473">
    <property type="entry name" value="MFS general substrate transporter"/>
    <property type="match status" value="1"/>
</dbReference>
<comment type="subcellular location">
    <subcellularLocation>
        <location evidence="8">Cell inner membrane</location>
        <topology evidence="8">Multi-pass membrane protein</topology>
    </subcellularLocation>
    <subcellularLocation>
        <location evidence="1">Cell membrane</location>
        <topology evidence="1">Multi-pass membrane protein</topology>
    </subcellularLocation>
</comment>
<dbReference type="InterPro" id="IPR004812">
    <property type="entry name" value="Efflux_drug-R_Bcr/CmlA"/>
</dbReference>
<dbReference type="RefSeq" id="WP_168069129.1">
    <property type="nucleotide sequence ID" value="NZ_JAATJC010000001.1"/>
</dbReference>
<keyword evidence="11" id="KW-1185">Reference proteome</keyword>
<dbReference type="EMBL" id="JAATJC010000001">
    <property type="protein sequence ID" value="NJC06134.1"/>
    <property type="molecule type" value="Genomic_DNA"/>
</dbReference>
<feature type="transmembrane region" description="Helical" evidence="8">
    <location>
        <begin position="291"/>
        <end position="313"/>
    </location>
</feature>